<keyword evidence="1" id="KW-0805">Transcription regulation</keyword>
<dbReference type="PROSITE" id="PS00041">
    <property type="entry name" value="HTH_ARAC_FAMILY_1"/>
    <property type="match status" value="1"/>
</dbReference>
<reference evidence="5 6" key="1">
    <citation type="submission" date="2023-04" db="EMBL/GenBank/DDBJ databases">
        <title>Luteimonas endophyticus RD2P54.</title>
        <authorList>
            <person name="Sun J.-Q."/>
        </authorList>
    </citation>
    <scope>NUCLEOTIDE SEQUENCE [LARGE SCALE GENOMIC DNA]</scope>
    <source>
        <strain evidence="5 6">RD2P54</strain>
    </source>
</reference>
<evidence type="ECO:0000256" key="3">
    <source>
        <dbReference type="ARBA" id="ARBA00023163"/>
    </source>
</evidence>
<dbReference type="InterPro" id="IPR032783">
    <property type="entry name" value="AraC_lig"/>
</dbReference>
<proteinExistence type="predicted"/>
<dbReference type="InterPro" id="IPR018060">
    <property type="entry name" value="HTH_AraC"/>
</dbReference>
<dbReference type="SMART" id="SM00342">
    <property type="entry name" value="HTH_ARAC"/>
    <property type="match status" value="1"/>
</dbReference>
<name>A0ABT6J4H8_9GAMM</name>
<dbReference type="PROSITE" id="PS01124">
    <property type="entry name" value="HTH_ARAC_FAMILY_2"/>
    <property type="match status" value="1"/>
</dbReference>
<keyword evidence="2" id="KW-0238">DNA-binding</keyword>
<dbReference type="InterPro" id="IPR009057">
    <property type="entry name" value="Homeodomain-like_sf"/>
</dbReference>
<evidence type="ECO:0000313" key="5">
    <source>
        <dbReference type="EMBL" id="MDH5821715.1"/>
    </source>
</evidence>
<dbReference type="InterPro" id="IPR018062">
    <property type="entry name" value="HTH_AraC-typ_CS"/>
</dbReference>
<evidence type="ECO:0000256" key="1">
    <source>
        <dbReference type="ARBA" id="ARBA00023015"/>
    </source>
</evidence>
<dbReference type="SUPFAM" id="SSF46689">
    <property type="entry name" value="Homeodomain-like"/>
    <property type="match status" value="2"/>
</dbReference>
<evidence type="ECO:0000259" key="4">
    <source>
        <dbReference type="PROSITE" id="PS01124"/>
    </source>
</evidence>
<keyword evidence="6" id="KW-1185">Reference proteome</keyword>
<protein>
    <submittedName>
        <fullName evidence="5">AraC family transcriptional regulator</fullName>
    </submittedName>
</protein>
<dbReference type="PANTHER" id="PTHR46796:SF13">
    <property type="entry name" value="HTH-TYPE TRANSCRIPTIONAL ACTIVATOR RHAS"/>
    <property type="match status" value="1"/>
</dbReference>
<dbReference type="PANTHER" id="PTHR46796">
    <property type="entry name" value="HTH-TYPE TRANSCRIPTIONAL ACTIVATOR RHAS-RELATED"/>
    <property type="match status" value="1"/>
</dbReference>
<evidence type="ECO:0000313" key="6">
    <source>
        <dbReference type="Proteomes" id="UP001156940"/>
    </source>
</evidence>
<feature type="domain" description="HTH araC/xylS-type" evidence="4">
    <location>
        <begin position="196"/>
        <end position="293"/>
    </location>
</feature>
<dbReference type="EMBL" id="JARXRM010000010">
    <property type="protein sequence ID" value="MDH5821715.1"/>
    <property type="molecule type" value="Genomic_DNA"/>
</dbReference>
<dbReference type="Pfam" id="PF12852">
    <property type="entry name" value="Cupin_6"/>
    <property type="match status" value="1"/>
</dbReference>
<accession>A0ABT6J4H8</accession>
<dbReference type="Gene3D" id="1.10.10.60">
    <property type="entry name" value="Homeodomain-like"/>
    <property type="match status" value="1"/>
</dbReference>
<evidence type="ECO:0000256" key="2">
    <source>
        <dbReference type="ARBA" id="ARBA00023125"/>
    </source>
</evidence>
<dbReference type="RefSeq" id="WP_280572466.1">
    <property type="nucleotide sequence ID" value="NZ_JARXRM010000010.1"/>
</dbReference>
<dbReference type="Pfam" id="PF12833">
    <property type="entry name" value="HTH_18"/>
    <property type="match status" value="1"/>
</dbReference>
<organism evidence="5 6">
    <name type="scientific">Luteimonas endophytica</name>
    <dbReference type="NCBI Taxonomy" id="3042023"/>
    <lineage>
        <taxon>Bacteria</taxon>
        <taxon>Pseudomonadati</taxon>
        <taxon>Pseudomonadota</taxon>
        <taxon>Gammaproteobacteria</taxon>
        <taxon>Lysobacterales</taxon>
        <taxon>Lysobacteraceae</taxon>
        <taxon>Luteimonas</taxon>
    </lineage>
</organism>
<gene>
    <name evidence="5" type="ORF">QFW77_01730</name>
</gene>
<keyword evidence="3" id="KW-0804">Transcription</keyword>
<comment type="caution">
    <text evidence="5">The sequence shown here is derived from an EMBL/GenBank/DDBJ whole genome shotgun (WGS) entry which is preliminary data.</text>
</comment>
<dbReference type="InterPro" id="IPR050204">
    <property type="entry name" value="AraC_XylS_family_regulators"/>
</dbReference>
<sequence length="307" mass="33051">MKPADSSTLSAEDPAPVDRLAALLDRFHVHAELFHTGPLCGLHVFEPAPGRAFLHVLRRGSMEVVHRGAHGLVRTALAEPTLLLFARPVHHEFHNAPVDGADFTCATLDFDGGARNPIVQSLPPMLAVPLAAVDGLAPTLDLLFAEADRVRCGSRLLAGRLFEVLLVQVLRWALDEPAQSGVDRGTLAGLAHPQLARALTALHARPAEPWPLERLAAQAGMSRSAFAAAFKHAVGTTPAAYVLDWRLGLAAARLREGRTVKQVAHELGFAEAGALSKVFRRRYGVSPRGWRLESDDGATTALPDYED</sequence>
<dbReference type="Proteomes" id="UP001156940">
    <property type="component" value="Unassembled WGS sequence"/>
</dbReference>